<dbReference type="InterPro" id="IPR036188">
    <property type="entry name" value="FAD/NAD-bd_sf"/>
</dbReference>
<dbReference type="Gene3D" id="3.50.50.60">
    <property type="entry name" value="FAD/NAD(P)-binding domain"/>
    <property type="match status" value="1"/>
</dbReference>
<dbReference type="GO" id="GO:0005634">
    <property type="term" value="C:nucleus"/>
    <property type="evidence" value="ECO:0007669"/>
    <property type="project" value="TreeGrafter"/>
</dbReference>
<protein>
    <submittedName>
        <fullName evidence="2">Uncharacterized protein</fullName>
    </submittedName>
</protein>
<evidence type="ECO:0000256" key="1">
    <source>
        <dbReference type="ARBA" id="ARBA00005593"/>
    </source>
</evidence>
<dbReference type="GO" id="GO:0005968">
    <property type="term" value="C:Rab-protein geranylgeranyltransferase complex"/>
    <property type="evidence" value="ECO:0007669"/>
    <property type="project" value="TreeGrafter"/>
</dbReference>
<dbReference type="GO" id="GO:0016192">
    <property type="term" value="P:vesicle-mediated transport"/>
    <property type="evidence" value="ECO:0007669"/>
    <property type="project" value="TreeGrafter"/>
</dbReference>
<sequence length="148" mass="17069">MMGMGMMKRKGRRRFQMRIWRGHLLSTCQICSCLQRLPPKIRSYRLLLPFSITMADYDQDDRGVCQNLLKTKDGIDRLSLYQSSVGRFTNASGALIYPVYGQGELPQAFSRRSAVKGCIYVLRMPVTALLMEKWEIQRCSIGFWPGHI</sequence>
<dbReference type="PANTHER" id="PTHR11787:SF4">
    <property type="entry name" value="CHM, RAB ESCORT PROTEIN 1"/>
    <property type="match status" value="1"/>
</dbReference>
<dbReference type="GO" id="GO:0005829">
    <property type="term" value="C:cytosol"/>
    <property type="evidence" value="ECO:0007669"/>
    <property type="project" value="TreeGrafter"/>
</dbReference>
<dbReference type="EMBL" id="CAADRP010000779">
    <property type="protein sequence ID" value="VFU31954.1"/>
    <property type="molecule type" value="Genomic_DNA"/>
</dbReference>
<accession>A0A6N2KVB1</accession>
<dbReference type="InterPro" id="IPR018203">
    <property type="entry name" value="GDP_dissociation_inhibitor"/>
</dbReference>
<comment type="similarity">
    <text evidence="1">Belongs to the Rab GDI family.</text>
</comment>
<dbReference type="GO" id="GO:0007264">
    <property type="term" value="P:small GTPase-mediated signal transduction"/>
    <property type="evidence" value="ECO:0007669"/>
    <property type="project" value="InterPro"/>
</dbReference>
<dbReference type="Pfam" id="PF00996">
    <property type="entry name" value="GDI"/>
    <property type="match status" value="1"/>
</dbReference>
<evidence type="ECO:0000313" key="2">
    <source>
        <dbReference type="EMBL" id="VFU31954.1"/>
    </source>
</evidence>
<name>A0A6N2KVB1_SALVM</name>
<dbReference type="AlphaFoldDB" id="A0A6N2KVB1"/>
<dbReference type="GO" id="GO:0005092">
    <property type="term" value="F:GDP-dissociation inhibitor activity"/>
    <property type="evidence" value="ECO:0007669"/>
    <property type="project" value="InterPro"/>
</dbReference>
<proteinExistence type="inferred from homology"/>
<gene>
    <name evidence="2" type="ORF">SVIM_LOCUS138197</name>
</gene>
<reference evidence="2" key="1">
    <citation type="submission" date="2019-03" db="EMBL/GenBank/DDBJ databases">
        <authorList>
            <person name="Mank J."/>
            <person name="Almeida P."/>
        </authorList>
    </citation>
    <scope>NUCLEOTIDE SEQUENCE</scope>
    <source>
        <strain evidence="2">78183</strain>
    </source>
</reference>
<dbReference type="Gene3D" id="1.10.405.10">
    <property type="entry name" value="Guanine Nucleotide Dissociation Inhibitor, domain 1"/>
    <property type="match status" value="1"/>
</dbReference>
<organism evidence="2">
    <name type="scientific">Salix viminalis</name>
    <name type="common">Common osier</name>
    <name type="synonym">Basket willow</name>
    <dbReference type="NCBI Taxonomy" id="40686"/>
    <lineage>
        <taxon>Eukaryota</taxon>
        <taxon>Viridiplantae</taxon>
        <taxon>Streptophyta</taxon>
        <taxon>Embryophyta</taxon>
        <taxon>Tracheophyta</taxon>
        <taxon>Spermatophyta</taxon>
        <taxon>Magnoliopsida</taxon>
        <taxon>eudicotyledons</taxon>
        <taxon>Gunneridae</taxon>
        <taxon>Pentapetalae</taxon>
        <taxon>rosids</taxon>
        <taxon>fabids</taxon>
        <taxon>Malpighiales</taxon>
        <taxon>Salicaceae</taxon>
        <taxon>Saliceae</taxon>
        <taxon>Salix</taxon>
    </lineage>
</organism>
<dbReference type="PANTHER" id="PTHR11787">
    <property type="entry name" value="RAB GDP-DISSOCIATION INHIBITOR"/>
    <property type="match status" value="1"/>
</dbReference>